<dbReference type="STRING" id="874156.GCA_001021555_01950"/>
<keyword evidence="2" id="KW-1185">Reference proteome</keyword>
<sequence length="96" mass="11259">MNFDLEMVREFLDQIEDELELGLEVDDLFDFTENTDVEDERQRTFDVEFRGDDVSMTYVVFMDDIDAPDVAFFVSDEELADAINKQMEAFCQKHGL</sequence>
<name>A0A0H0XN93_9SPHN</name>
<evidence type="ECO:0000313" key="2">
    <source>
        <dbReference type="Proteomes" id="UP000053455"/>
    </source>
</evidence>
<protein>
    <submittedName>
        <fullName evidence="1">Uncharacterized protein</fullName>
    </submittedName>
</protein>
<organism evidence="1 2">
    <name type="scientific">Aurantiacibacter marinus</name>
    <dbReference type="NCBI Taxonomy" id="874156"/>
    <lineage>
        <taxon>Bacteria</taxon>
        <taxon>Pseudomonadati</taxon>
        <taxon>Pseudomonadota</taxon>
        <taxon>Alphaproteobacteria</taxon>
        <taxon>Sphingomonadales</taxon>
        <taxon>Erythrobacteraceae</taxon>
        <taxon>Aurantiacibacter</taxon>
    </lineage>
</organism>
<dbReference type="PATRIC" id="fig|874156.12.peg.1410"/>
<gene>
    <name evidence="1" type="ORF">AAV99_06850</name>
</gene>
<accession>A0A0H0XN93</accession>
<evidence type="ECO:0000313" key="1">
    <source>
        <dbReference type="EMBL" id="KLI63486.1"/>
    </source>
</evidence>
<dbReference type="EMBL" id="LBHU01000002">
    <property type="protein sequence ID" value="KLI63486.1"/>
    <property type="molecule type" value="Genomic_DNA"/>
</dbReference>
<reference evidence="1 2" key="1">
    <citation type="submission" date="2015-04" db="EMBL/GenBank/DDBJ databases">
        <title>The draft genome sequence of Erythrobacter marinus HWDM-33.</title>
        <authorList>
            <person name="Zhuang L."/>
            <person name="Liu Y."/>
            <person name="Shao Z."/>
        </authorList>
    </citation>
    <scope>NUCLEOTIDE SEQUENCE [LARGE SCALE GENOMIC DNA]</scope>
    <source>
        <strain evidence="1 2">HWDM-33</strain>
    </source>
</reference>
<comment type="caution">
    <text evidence="1">The sequence shown here is derived from an EMBL/GenBank/DDBJ whole genome shotgun (WGS) entry which is preliminary data.</text>
</comment>
<proteinExistence type="predicted"/>
<dbReference type="AlphaFoldDB" id="A0A0H0XN93"/>
<dbReference type="Proteomes" id="UP000053455">
    <property type="component" value="Unassembled WGS sequence"/>
</dbReference>